<dbReference type="RefSeq" id="WP_023893564.1">
    <property type="nucleotide sequence ID" value="NC_023026.1"/>
</dbReference>
<evidence type="ECO:0000256" key="6">
    <source>
        <dbReference type="SAM" id="Phobius"/>
    </source>
</evidence>
<keyword evidence="4" id="KW-0574">Periplasm</keyword>
<keyword evidence="5" id="KW-0184">Conjugation</keyword>
<dbReference type="InterPro" id="IPR019533">
    <property type="entry name" value="Peptidase_S26"/>
</dbReference>
<evidence type="ECO:0000313" key="8">
    <source>
        <dbReference type="EMBL" id="AHB60782.1"/>
    </source>
</evidence>
<protein>
    <submittedName>
        <fullName evidence="8">Conjugal transfer signal peptidase TraF</fullName>
    </submittedName>
</protein>
<organism evidence="8">
    <name type="scientific">Francisella tularensis subsp. novicida PA10-7858</name>
    <dbReference type="NCBI Taxonomy" id="1386968"/>
    <lineage>
        <taxon>Bacteria</taxon>
        <taxon>Pseudomonadati</taxon>
        <taxon>Pseudomonadota</taxon>
        <taxon>Gammaproteobacteria</taxon>
        <taxon>Thiotrichales</taxon>
        <taxon>Francisellaceae</taxon>
        <taxon>Francisella</taxon>
    </lineage>
</organism>
<dbReference type="Gene3D" id="2.10.109.10">
    <property type="entry name" value="Umud Fragment, subunit A"/>
    <property type="match status" value="1"/>
</dbReference>
<accession>V5T989</accession>
<reference evidence="8" key="1">
    <citation type="journal article" date="2014" name="Genome">
        <title>Comparative analyses of a putative Francisella conjugative element.</title>
        <authorList>
            <person name="Siddaramappa S."/>
            <person name="Challacombe J.F."/>
            <person name="Petersen J.M."/>
            <person name="Pillai S."/>
            <person name="Kuske C.R."/>
        </authorList>
    </citation>
    <scope>NUCLEOTIDE SEQUENCE</scope>
    <source>
        <strain evidence="8">PA10-7858</strain>
        <plasmid evidence="8">pFNPA10</plasmid>
    </source>
</reference>
<evidence type="ECO:0000256" key="2">
    <source>
        <dbReference type="ARBA" id="ARBA00005849"/>
    </source>
</evidence>
<geneLocation type="plasmid" evidence="8">
    <name>pFNPA10</name>
</geneLocation>
<feature type="transmembrane region" description="Helical" evidence="6">
    <location>
        <begin position="7"/>
        <end position="31"/>
    </location>
</feature>
<sequence>MQKKYKILIFWLIVFIILIYLPAMLISWSGYRFNSTISMPKGIYKLEKTVDIERGDIVEICLPDNIANEGIQKGYIHNGSCSNGSIPLAKKVLALPGDYVVMNETGITVNGQFYDYPQQFFDGFGHKIIPKDINGKIDGFIVVGVGHKLSWDSRYYGEIPKNSIKGILMPIWTY</sequence>
<dbReference type="InterPro" id="IPR014139">
    <property type="entry name" value="Peptidase_S26C_TraF"/>
</dbReference>
<keyword evidence="3" id="KW-0732">Signal</keyword>
<dbReference type="GO" id="GO:0004252">
    <property type="term" value="F:serine-type endopeptidase activity"/>
    <property type="evidence" value="ECO:0007669"/>
    <property type="project" value="InterPro"/>
</dbReference>
<name>V5T989_FRANO</name>
<keyword evidence="8" id="KW-0614">Plasmid</keyword>
<dbReference type="NCBIfam" id="TIGR02771">
    <property type="entry name" value="TraF_Ti"/>
    <property type="match status" value="1"/>
</dbReference>
<keyword evidence="6" id="KW-1133">Transmembrane helix</keyword>
<dbReference type="SUPFAM" id="SSF51306">
    <property type="entry name" value="LexA/Signal peptidase"/>
    <property type="match status" value="1"/>
</dbReference>
<dbReference type="GO" id="GO:0006465">
    <property type="term" value="P:signal peptide processing"/>
    <property type="evidence" value="ECO:0007669"/>
    <property type="project" value="InterPro"/>
</dbReference>
<dbReference type="InterPro" id="IPR036286">
    <property type="entry name" value="LexA/Signal_pep-like_sf"/>
</dbReference>
<evidence type="ECO:0000256" key="5">
    <source>
        <dbReference type="ARBA" id="ARBA00022971"/>
    </source>
</evidence>
<dbReference type="Pfam" id="PF10502">
    <property type="entry name" value="Peptidase_S26"/>
    <property type="match status" value="1"/>
</dbReference>
<evidence type="ECO:0000256" key="1">
    <source>
        <dbReference type="ARBA" id="ARBA00004418"/>
    </source>
</evidence>
<keyword evidence="6" id="KW-0812">Transmembrane</keyword>
<dbReference type="GO" id="GO:0042597">
    <property type="term" value="C:periplasmic space"/>
    <property type="evidence" value="ECO:0007669"/>
    <property type="project" value="UniProtKB-SubCell"/>
</dbReference>
<dbReference type="AlphaFoldDB" id="V5T989"/>
<feature type="domain" description="Peptidase S26" evidence="7">
    <location>
        <begin position="12"/>
        <end position="169"/>
    </location>
</feature>
<dbReference type="EMBL" id="KF640086">
    <property type="protein sequence ID" value="AHB60782.1"/>
    <property type="molecule type" value="Genomic_DNA"/>
</dbReference>
<gene>
    <name evidence="8" type="ORF">N894_0014</name>
</gene>
<proteinExistence type="inferred from homology"/>
<evidence type="ECO:0000256" key="3">
    <source>
        <dbReference type="ARBA" id="ARBA00022729"/>
    </source>
</evidence>
<evidence type="ECO:0000256" key="4">
    <source>
        <dbReference type="ARBA" id="ARBA00022764"/>
    </source>
</evidence>
<evidence type="ECO:0000259" key="7">
    <source>
        <dbReference type="Pfam" id="PF10502"/>
    </source>
</evidence>
<keyword evidence="6" id="KW-0472">Membrane</keyword>
<dbReference type="MEROPS" id="S26.014"/>
<comment type="similarity">
    <text evidence="2">Belongs to the peptidase S26C family.</text>
</comment>
<comment type="subcellular location">
    <subcellularLocation>
        <location evidence="1">Periplasm</location>
    </subcellularLocation>
</comment>